<dbReference type="Proteomes" id="UP000247702">
    <property type="component" value="Unassembled WGS sequence"/>
</dbReference>
<evidence type="ECO:0000313" key="3">
    <source>
        <dbReference type="Proteomes" id="UP000247702"/>
    </source>
</evidence>
<evidence type="ECO:0000256" key="1">
    <source>
        <dbReference type="SAM" id="MobiDB-lite"/>
    </source>
</evidence>
<reference evidence="2 3" key="1">
    <citation type="submission" date="2017-11" db="EMBL/GenBank/DDBJ databases">
        <title>The genome of Rhizophagus clarus HR1 reveals common genetic basis of auxotrophy among arbuscular mycorrhizal fungi.</title>
        <authorList>
            <person name="Kobayashi Y."/>
        </authorList>
    </citation>
    <scope>NUCLEOTIDE SEQUENCE [LARGE SCALE GENOMIC DNA]</scope>
    <source>
        <strain evidence="2 3">HR1</strain>
    </source>
</reference>
<comment type="caution">
    <text evidence="2">The sequence shown here is derived from an EMBL/GenBank/DDBJ whole genome shotgun (WGS) entry which is preliminary data.</text>
</comment>
<dbReference type="EMBL" id="BEXD01003212">
    <property type="protein sequence ID" value="GBC00521.1"/>
    <property type="molecule type" value="Genomic_DNA"/>
</dbReference>
<dbReference type="AlphaFoldDB" id="A0A2Z6REW3"/>
<feature type="region of interest" description="Disordered" evidence="1">
    <location>
        <begin position="83"/>
        <end position="147"/>
    </location>
</feature>
<protein>
    <submittedName>
        <fullName evidence="2">Uncharacterized protein</fullName>
    </submittedName>
</protein>
<evidence type="ECO:0000313" key="2">
    <source>
        <dbReference type="EMBL" id="GBC00521.1"/>
    </source>
</evidence>
<organism evidence="2 3">
    <name type="scientific">Rhizophagus clarus</name>
    <dbReference type="NCBI Taxonomy" id="94130"/>
    <lineage>
        <taxon>Eukaryota</taxon>
        <taxon>Fungi</taxon>
        <taxon>Fungi incertae sedis</taxon>
        <taxon>Mucoromycota</taxon>
        <taxon>Glomeromycotina</taxon>
        <taxon>Glomeromycetes</taxon>
        <taxon>Glomerales</taxon>
        <taxon>Glomeraceae</taxon>
        <taxon>Rhizophagus</taxon>
    </lineage>
</organism>
<name>A0A2Z6REW3_9GLOM</name>
<gene>
    <name evidence="2" type="ORF">RclHR1_03890006</name>
</gene>
<sequence>MANPIETIVQAYVATVASQPNNEQRDVIDISVSELESSSSSSANNNVPNLQSYSNRSFFRRAWDKVESIFVQKDANLPTYYNNYEREDDEDDDTSDEFVHPNPYQQPLTRTAMFRPPVHKRRLSQHSDELITAGPSDYSPRSSSEWPTRQRYEDWQRDQGEPDIEELNVKDLIAGWAMGEGRPCYTEKSSIKKEYGNFSDSNFFLSFKIIQNYHQSCHS</sequence>
<proteinExistence type="predicted"/>
<accession>A0A2Z6REW3</accession>
<keyword evidence="3" id="KW-1185">Reference proteome</keyword>
<feature type="compositionally biased region" description="Acidic residues" evidence="1">
    <location>
        <begin position="86"/>
        <end position="96"/>
    </location>
</feature>